<comment type="caution">
    <text evidence="2">The sequence shown here is derived from an EMBL/GenBank/DDBJ whole genome shotgun (WGS) entry which is preliminary data.</text>
</comment>
<keyword evidence="3" id="KW-1185">Reference proteome</keyword>
<dbReference type="InterPro" id="IPR029058">
    <property type="entry name" value="AB_hydrolase_fold"/>
</dbReference>
<evidence type="ECO:0000259" key="1">
    <source>
        <dbReference type="Pfam" id="PF20408"/>
    </source>
</evidence>
<dbReference type="EMBL" id="JACIGK010000057">
    <property type="protein sequence ID" value="MBB4268178.1"/>
    <property type="molecule type" value="Genomic_DNA"/>
</dbReference>
<reference evidence="2 3" key="1">
    <citation type="submission" date="2020-08" db="EMBL/GenBank/DDBJ databases">
        <title>Genome sequencing of Purple Non-Sulfur Bacteria from various extreme environments.</title>
        <authorList>
            <person name="Mayer M."/>
        </authorList>
    </citation>
    <scope>NUCLEOTIDE SEQUENCE [LARGE SCALE GENOMIC DNA]</scope>
    <source>
        <strain evidence="2 3">JA131</strain>
    </source>
</reference>
<gene>
    <name evidence="2" type="ORF">GGD89_003834</name>
</gene>
<name>A0A7W6RGL9_9PROT</name>
<evidence type="ECO:0000313" key="3">
    <source>
        <dbReference type="Proteomes" id="UP000554286"/>
    </source>
</evidence>
<dbReference type="PANTHER" id="PTHR13136">
    <property type="entry name" value="TESTIS DEVELOPMENT PROTEIN PRTD"/>
    <property type="match status" value="1"/>
</dbReference>
<dbReference type="RefSeq" id="WP_184048890.1">
    <property type="nucleotide sequence ID" value="NZ_JACIGK010000057.1"/>
</dbReference>
<dbReference type="InterPro" id="IPR026555">
    <property type="entry name" value="NSL3/Tex30"/>
</dbReference>
<dbReference type="InterPro" id="IPR046879">
    <property type="entry name" value="KANL3/Tex30_Abhydrolase"/>
</dbReference>
<proteinExistence type="predicted"/>
<accession>A0A7W6RGL9</accession>
<sequence>MTDAPAVLLDGPADGPRFLFAHGAGAPMDSDWMAAVGHGLAEAGIRVARFEFPFMARRRRDGTRRPPDREPVLLDTWRRVLAAQGPADGVVIGGKSLGGRVAALLADEAGVAGLVCLGYPVHPQGKPDRSRAAPLRDIKTPTLICQGTRDPLGPRETAAALSLSPAVRLVWLEDGDHGFKPRRASGRTESQAIAEAVAATAAFIRACARAGA</sequence>
<evidence type="ECO:0000313" key="2">
    <source>
        <dbReference type="EMBL" id="MBB4268178.1"/>
    </source>
</evidence>
<dbReference type="PANTHER" id="PTHR13136:SF11">
    <property type="entry name" value="TESTIS-EXPRESSED PROTEIN 30"/>
    <property type="match status" value="1"/>
</dbReference>
<dbReference type="AlphaFoldDB" id="A0A7W6RGL9"/>
<dbReference type="Gene3D" id="3.40.50.1820">
    <property type="entry name" value="alpha/beta hydrolase"/>
    <property type="match status" value="1"/>
</dbReference>
<dbReference type="Pfam" id="PF20408">
    <property type="entry name" value="Abhydrolase_11"/>
    <property type="match status" value="1"/>
</dbReference>
<feature type="domain" description="KANL3/Tex30 alpha/beta hydrolase-like" evidence="1">
    <location>
        <begin position="17"/>
        <end position="204"/>
    </location>
</feature>
<dbReference type="Proteomes" id="UP000554286">
    <property type="component" value="Unassembled WGS sequence"/>
</dbReference>
<protein>
    <recommendedName>
        <fullName evidence="1">KANL3/Tex30 alpha/beta hydrolase-like domain-containing protein</fullName>
    </recommendedName>
</protein>
<dbReference type="SUPFAM" id="SSF53474">
    <property type="entry name" value="alpha/beta-Hydrolases"/>
    <property type="match status" value="1"/>
</dbReference>
<organism evidence="2 3">
    <name type="scientific">Roseospira visakhapatnamensis</name>
    <dbReference type="NCBI Taxonomy" id="390880"/>
    <lineage>
        <taxon>Bacteria</taxon>
        <taxon>Pseudomonadati</taxon>
        <taxon>Pseudomonadota</taxon>
        <taxon>Alphaproteobacteria</taxon>
        <taxon>Rhodospirillales</taxon>
        <taxon>Rhodospirillaceae</taxon>
        <taxon>Roseospira</taxon>
    </lineage>
</organism>